<organism evidence="2 3">
    <name type="scientific">Protea cynaroides</name>
    <dbReference type="NCBI Taxonomy" id="273540"/>
    <lineage>
        <taxon>Eukaryota</taxon>
        <taxon>Viridiplantae</taxon>
        <taxon>Streptophyta</taxon>
        <taxon>Embryophyta</taxon>
        <taxon>Tracheophyta</taxon>
        <taxon>Spermatophyta</taxon>
        <taxon>Magnoliopsida</taxon>
        <taxon>Proteales</taxon>
        <taxon>Proteaceae</taxon>
        <taxon>Protea</taxon>
    </lineage>
</organism>
<proteinExistence type="predicted"/>
<reference evidence="2" key="1">
    <citation type="journal article" date="2023" name="Plant J.">
        <title>The genome of the king protea, Protea cynaroides.</title>
        <authorList>
            <person name="Chang J."/>
            <person name="Duong T.A."/>
            <person name="Schoeman C."/>
            <person name="Ma X."/>
            <person name="Roodt D."/>
            <person name="Barker N."/>
            <person name="Li Z."/>
            <person name="Van de Peer Y."/>
            <person name="Mizrachi E."/>
        </authorList>
    </citation>
    <scope>NUCLEOTIDE SEQUENCE</scope>
    <source>
        <tissue evidence="2">Young leaves</tissue>
    </source>
</reference>
<protein>
    <recommendedName>
        <fullName evidence="1">Putative plant transposon protein domain-containing protein</fullName>
    </recommendedName>
</protein>
<feature type="domain" description="Putative plant transposon protein" evidence="1">
    <location>
        <begin position="2"/>
        <end position="85"/>
    </location>
</feature>
<dbReference type="InterPro" id="IPR046796">
    <property type="entry name" value="Transposase_32_dom"/>
</dbReference>
<dbReference type="Pfam" id="PF20167">
    <property type="entry name" value="Transposase_32"/>
    <property type="match status" value="1"/>
</dbReference>
<evidence type="ECO:0000259" key="1">
    <source>
        <dbReference type="Pfam" id="PF20167"/>
    </source>
</evidence>
<sequence>MKAASLRPVPRVYSRIIQHNIVPQSGHYSELSQLTQYITYCVCTGERVSLPYLIIRTMHQATLADQASNLPYGRLITSLLRRLGVSMRGEVTVEDTMTSDIDWDAIQRMQMVDLPVSDDELEARPRPLGRVAAAAAVAVAANAAYAAELERDDDEDRAEGVSAPAP</sequence>
<evidence type="ECO:0000313" key="2">
    <source>
        <dbReference type="EMBL" id="KAJ4968568.1"/>
    </source>
</evidence>
<dbReference type="OrthoDB" id="1750431at2759"/>
<evidence type="ECO:0000313" key="3">
    <source>
        <dbReference type="Proteomes" id="UP001141806"/>
    </source>
</evidence>
<dbReference type="Proteomes" id="UP001141806">
    <property type="component" value="Unassembled WGS sequence"/>
</dbReference>
<keyword evidence="3" id="KW-1185">Reference proteome</keyword>
<accession>A0A9Q0KDH8</accession>
<dbReference type="AlphaFoldDB" id="A0A9Q0KDH8"/>
<name>A0A9Q0KDH8_9MAGN</name>
<dbReference type="EMBL" id="JAMYWD010000006">
    <property type="protein sequence ID" value="KAJ4968568.1"/>
    <property type="molecule type" value="Genomic_DNA"/>
</dbReference>
<gene>
    <name evidence="2" type="ORF">NE237_015269</name>
</gene>
<comment type="caution">
    <text evidence="2">The sequence shown here is derived from an EMBL/GenBank/DDBJ whole genome shotgun (WGS) entry which is preliminary data.</text>
</comment>